<dbReference type="Pfam" id="PF00358">
    <property type="entry name" value="PTS_EIIA_1"/>
    <property type="match status" value="1"/>
</dbReference>
<keyword evidence="5" id="KW-0598">Phosphotransferase system</keyword>
<evidence type="ECO:0000256" key="3">
    <source>
        <dbReference type="ARBA" id="ARBA00022597"/>
    </source>
</evidence>
<sequence length="169" mass="19143">MLRLNIKYSYWKGKEKKMVINKNIIHSPVNGTIKPIQNCSDAMFAQQMLGESVLITPSNNEIYAPFDGEICMLFETKHAIGIRNDNNIELLIHIGVNTVNLGGRFFTSLKKQGEKVLKGDKILSVDFESINDEGYDSDVIVIITENPAKYNYKKVDCDQIVTNQVPIFE</sequence>
<dbReference type="PANTHER" id="PTHR45008">
    <property type="entry name" value="PTS SYSTEM GLUCOSE-SPECIFIC EIIA COMPONENT"/>
    <property type="match status" value="1"/>
</dbReference>
<keyword evidence="2" id="KW-0813">Transport</keyword>
<dbReference type="SUPFAM" id="SSF51261">
    <property type="entry name" value="Duplicated hybrid motif"/>
    <property type="match status" value="1"/>
</dbReference>
<evidence type="ECO:0000313" key="8">
    <source>
        <dbReference type="EMBL" id="MDQ0363020.1"/>
    </source>
</evidence>
<keyword evidence="6" id="KW-0418">Kinase</keyword>
<organism evidence="8 9">
    <name type="scientific">Breznakia pachnodae</name>
    <dbReference type="NCBI Taxonomy" id="265178"/>
    <lineage>
        <taxon>Bacteria</taxon>
        <taxon>Bacillati</taxon>
        <taxon>Bacillota</taxon>
        <taxon>Erysipelotrichia</taxon>
        <taxon>Erysipelotrichales</taxon>
        <taxon>Erysipelotrichaceae</taxon>
        <taxon>Breznakia</taxon>
    </lineage>
</organism>
<evidence type="ECO:0000259" key="7">
    <source>
        <dbReference type="PROSITE" id="PS51093"/>
    </source>
</evidence>
<dbReference type="EMBL" id="JAUSUR010000009">
    <property type="protein sequence ID" value="MDQ0363020.1"/>
    <property type="molecule type" value="Genomic_DNA"/>
</dbReference>
<dbReference type="RefSeq" id="WP_307411461.1">
    <property type="nucleotide sequence ID" value="NZ_JAUSUR010000009.1"/>
</dbReference>
<accession>A0ABU0E947</accession>
<keyword evidence="9" id="KW-1185">Reference proteome</keyword>
<reference evidence="8 9" key="1">
    <citation type="submission" date="2023-07" db="EMBL/GenBank/DDBJ databases">
        <title>Genomic Encyclopedia of Type Strains, Phase IV (KMG-IV): sequencing the most valuable type-strain genomes for metagenomic binning, comparative biology and taxonomic classification.</title>
        <authorList>
            <person name="Goeker M."/>
        </authorList>
    </citation>
    <scope>NUCLEOTIDE SEQUENCE [LARGE SCALE GENOMIC DNA]</scope>
    <source>
        <strain evidence="8 9">DSM 16784</strain>
    </source>
</reference>
<dbReference type="InterPro" id="IPR001127">
    <property type="entry name" value="PTS_EIIA_1_perm"/>
</dbReference>
<dbReference type="Proteomes" id="UP001230220">
    <property type="component" value="Unassembled WGS sequence"/>
</dbReference>
<dbReference type="InterPro" id="IPR011055">
    <property type="entry name" value="Dup_hybrid_motif"/>
</dbReference>
<dbReference type="NCBIfam" id="TIGR00830">
    <property type="entry name" value="PTBA"/>
    <property type="match status" value="1"/>
</dbReference>
<evidence type="ECO:0000256" key="4">
    <source>
        <dbReference type="ARBA" id="ARBA00022679"/>
    </source>
</evidence>
<dbReference type="Gene3D" id="2.70.70.10">
    <property type="entry name" value="Glucose Permease (Domain IIA)"/>
    <property type="match status" value="1"/>
</dbReference>
<keyword evidence="4" id="KW-0808">Transferase</keyword>
<dbReference type="PROSITE" id="PS51093">
    <property type="entry name" value="PTS_EIIA_TYPE_1"/>
    <property type="match status" value="1"/>
</dbReference>
<evidence type="ECO:0000256" key="2">
    <source>
        <dbReference type="ARBA" id="ARBA00022448"/>
    </source>
</evidence>
<evidence type="ECO:0000256" key="5">
    <source>
        <dbReference type="ARBA" id="ARBA00022683"/>
    </source>
</evidence>
<feature type="domain" description="PTS EIIA type-1" evidence="7">
    <location>
        <begin position="41"/>
        <end position="145"/>
    </location>
</feature>
<comment type="caution">
    <text evidence="8">The sequence shown here is derived from an EMBL/GenBank/DDBJ whole genome shotgun (WGS) entry which is preliminary data.</text>
</comment>
<gene>
    <name evidence="8" type="ORF">J2S15_003781</name>
</gene>
<evidence type="ECO:0000313" key="9">
    <source>
        <dbReference type="Proteomes" id="UP001230220"/>
    </source>
</evidence>
<comment type="subcellular location">
    <subcellularLocation>
        <location evidence="1">Cytoplasm</location>
    </subcellularLocation>
</comment>
<evidence type="ECO:0000256" key="6">
    <source>
        <dbReference type="ARBA" id="ARBA00022777"/>
    </source>
</evidence>
<dbReference type="PANTHER" id="PTHR45008:SF1">
    <property type="entry name" value="PTS SYSTEM GLUCOSE-SPECIFIC EIIA COMPONENT"/>
    <property type="match status" value="1"/>
</dbReference>
<dbReference type="InterPro" id="IPR050890">
    <property type="entry name" value="PTS_EIIA_component"/>
</dbReference>
<protein>
    <submittedName>
        <fullName evidence="8">Glucose-specific phosphotransferase system IIA component</fullName>
    </submittedName>
</protein>
<keyword evidence="3" id="KW-0762">Sugar transport</keyword>
<evidence type="ECO:0000256" key="1">
    <source>
        <dbReference type="ARBA" id="ARBA00004496"/>
    </source>
</evidence>
<proteinExistence type="predicted"/>
<name>A0ABU0E947_9FIRM</name>